<evidence type="ECO:0000313" key="2">
    <source>
        <dbReference type="Proteomes" id="UP000257089"/>
    </source>
</evidence>
<proteinExistence type="predicted"/>
<gene>
    <name evidence="1" type="ORF">DEQ67_002445</name>
</gene>
<name>A0ACD5HXI7_9EURY</name>
<sequence length="58" mass="6752">MPELAVLNDNGWKITTCWDFEETENNLIIFDSDGEKKGWLQQRNVGKILPVEETQDNE</sequence>
<evidence type="ECO:0000313" key="1">
    <source>
        <dbReference type="EMBL" id="XRJ20204.1"/>
    </source>
</evidence>
<dbReference type="EMBL" id="CP137689">
    <property type="protein sequence ID" value="XRJ20204.1"/>
    <property type="molecule type" value="Genomic_DNA"/>
</dbReference>
<protein>
    <submittedName>
        <fullName evidence="1">Uncharacterized protein</fullName>
    </submittedName>
</protein>
<dbReference type="Proteomes" id="UP000257089">
    <property type="component" value="Chromosome"/>
</dbReference>
<accession>A0ACD5HXI7</accession>
<organism evidence="1 2">
    <name type="scientific">Haloferax sp. Atlit-48N</name>
    <dbReference type="NCBI Taxonomy" id="2077198"/>
    <lineage>
        <taxon>Archaea</taxon>
        <taxon>Methanobacteriati</taxon>
        <taxon>Methanobacteriota</taxon>
        <taxon>Stenosarchaea group</taxon>
        <taxon>Halobacteria</taxon>
        <taxon>Halobacteriales</taxon>
        <taxon>Haloferacaceae</taxon>
        <taxon>Haloferax</taxon>
    </lineage>
</organism>
<reference evidence="1" key="1">
    <citation type="submission" date="2023-10" db="EMBL/GenBank/DDBJ databases">
        <title>A new archaeal virus that suppresses the transcription of host immunity genes.</title>
        <authorList>
            <person name="Turgeman-Grott I."/>
            <person name="Golan N."/>
            <person name="Neri U."/>
            <person name="Naki D."/>
            <person name="Altman N."/>
            <person name="Eizenshtein K."/>
            <person name="Choudhary D."/>
            <person name="Levi R."/>
            <person name="Himani H."/>
            <person name="Reshef L."/>
            <person name="Papke T.R."/>
            <person name="Gophna U."/>
        </authorList>
    </citation>
    <scope>NUCLEOTIDE SEQUENCE</scope>
    <source>
        <strain evidence="1">Atlit-48N</strain>
    </source>
</reference>